<reference evidence="10 11" key="1">
    <citation type="submission" date="2005-11" db="EMBL/GenBank/DDBJ databases">
        <title>The complete genome sequence of Lawsonia intracellularis: the causative agent of proliferative enteropathy.</title>
        <authorList>
            <person name="Kaur K."/>
            <person name="Zhang Q."/>
            <person name="Beckler D."/>
            <person name="Munir S."/>
            <person name="Li L."/>
            <person name="Kinsley K."/>
            <person name="Herron L."/>
            <person name="Peterson A."/>
            <person name="May B."/>
            <person name="Singh S."/>
            <person name="Gebhart C."/>
            <person name="Kapur V."/>
        </authorList>
    </citation>
    <scope>NUCLEOTIDE SEQUENCE [LARGE SCALE GENOMIC DNA]</scope>
    <source>
        <strain evidence="10 11">PHE/MN1-00</strain>
    </source>
</reference>
<protein>
    <recommendedName>
        <fullName evidence="3 8">Histidinol-phosphatase</fullName>
        <shortName evidence="8">HolPase</shortName>
        <ecNumber evidence="3 8">3.1.3.15</ecNumber>
    </recommendedName>
</protein>
<dbReference type="EC" id="3.1.3.15" evidence="3 8"/>
<evidence type="ECO:0000256" key="7">
    <source>
        <dbReference type="ARBA" id="ARBA00049158"/>
    </source>
</evidence>
<dbReference type="STRING" id="363253.LI0725"/>
<dbReference type="KEGG" id="lip:LI0725"/>
<dbReference type="OrthoDB" id="9775255at2"/>
<proteinExistence type="inferred from homology"/>
<evidence type="ECO:0000259" key="9">
    <source>
        <dbReference type="Pfam" id="PF02811"/>
    </source>
</evidence>
<evidence type="ECO:0000256" key="1">
    <source>
        <dbReference type="ARBA" id="ARBA00004970"/>
    </source>
</evidence>
<dbReference type="GO" id="GO:0005737">
    <property type="term" value="C:cytoplasm"/>
    <property type="evidence" value="ECO:0007669"/>
    <property type="project" value="TreeGrafter"/>
</dbReference>
<dbReference type="GO" id="GO:0000105">
    <property type="term" value="P:L-histidine biosynthetic process"/>
    <property type="evidence" value="ECO:0007669"/>
    <property type="project" value="UniProtKB-UniRule"/>
</dbReference>
<dbReference type="CDD" id="cd12110">
    <property type="entry name" value="PHP_HisPPase_Hisj_like"/>
    <property type="match status" value="1"/>
</dbReference>
<keyword evidence="11" id="KW-1185">Reference proteome</keyword>
<evidence type="ECO:0000256" key="8">
    <source>
        <dbReference type="RuleBase" id="RU366003"/>
    </source>
</evidence>
<dbReference type="Pfam" id="PF02811">
    <property type="entry name" value="PHP"/>
    <property type="match status" value="1"/>
</dbReference>
<dbReference type="EMBL" id="AM180252">
    <property type="protein sequence ID" value="CAJ54779.1"/>
    <property type="molecule type" value="Genomic_DNA"/>
</dbReference>
<dbReference type="Proteomes" id="UP000002430">
    <property type="component" value="Chromosome"/>
</dbReference>
<evidence type="ECO:0000313" key="11">
    <source>
        <dbReference type="Proteomes" id="UP000002430"/>
    </source>
</evidence>
<keyword evidence="5 8" id="KW-0378">Hydrolase</keyword>
<evidence type="ECO:0000256" key="4">
    <source>
        <dbReference type="ARBA" id="ARBA00022605"/>
    </source>
</evidence>
<dbReference type="InterPro" id="IPR010140">
    <property type="entry name" value="Histidinol_P_phosphatase_HisJ"/>
</dbReference>
<keyword evidence="4 8" id="KW-0028">Amino-acid biosynthesis</keyword>
<gene>
    <name evidence="10" type="primary">hisB</name>
    <name evidence="10" type="ordered locus">LI0725</name>
</gene>
<evidence type="ECO:0000256" key="6">
    <source>
        <dbReference type="ARBA" id="ARBA00023102"/>
    </source>
</evidence>
<dbReference type="AlphaFoldDB" id="Q1MQE8"/>
<comment type="similarity">
    <text evidence="2 8">Belongs to the PHP hydrolase family. HisK subfamily.</text>
</comment>
<name>Q1MQE8_LAWIP</name>
<evidence type="ECO:0000313" key="10">
    <source>
        <dbReference type="EMBL" id="CAJ54779.1"/>
    </source>
</evidence>
<evidence type="ECO:0000256" key="5">
    <source>
        <dbReference type="ARBA" id="ARBA00022801"/>
    </source>
</evidence>
<dbReference type="GO" id="GO:0004401">
    <property type="term" value="F:histidinol-phosphatase activity"/>
    <property type="evidence" value="ECO:0007669"/>
    <property type="project" value="UniProtKB-UniRule"/>
</dbReference>
<dbReference type="PANTHER" id="PTHR21039">
    <property type="entry name" value="HISTIDINOL PHOSPHATASE-RELATED"/>
    <property type="match status" value="1"/>
</dbReference>
<accession>Q1MQE8</accession>
<dbReference type="SUPFAM" id="SSF89550">
    <property type="entry name" value="PHP domain-like"/>
    <property type="match status" value="1"/>
</dbReference>
<sequence>MLADIHMHTSASHGKNTVEEMYYAAKDKGIDIQGFSEHAPRPHKYSYPIEYNKHLSYNFPQYIENVSHIKKCGFEHHKVLLGVEIDWLPSESLFMDSVISMYNFDYIIGGVHFLGSWGFDFTIEDWRNLSLSQCYMHYKNYFSSLKEMVCSKLMHVVAHFDLIKIFTPSIFRTWINSAEGQKIVLELLIAIRDSGMSLEVSSAGLRKFCKEIYPCLEIIKMAKAQGVSICFSSDAHCKNTIGFAFNQLFYYTKSVGYCAYRIFEKGKAKVITF</sequence>
<dbReference type="PANTHER" id="PTHR21039:SF0">
    <property type="entry name" value="HISTIDINOL-PHOSPHATASE"/>
    <property type="match status" value="1"/>
</dbReference>
<dbReference type="InterPro" id="IPR016195">
    <property type="entry name" value="Pol/histidinol_Pase-like"/>
</dbReference>
<feature type="domain" description="PHP" evidence="9">
    <location>
        <begin position="4"/>
        <end position="202"/>
    </location>
</feature>
<dbReference type="UniPathway" id="UPA00031">
    <property type="reaction ID" value="UER00013"/>
</dbReference>
<comment type="pathway">
    <text evidence="1 8">Amino-acid biosynthesis; L-histidine biosynthesis; L-histidine from 5-phospho-alpha-D-ribose 1-diphosphate: step 8/9.</text>
</comment>
<keyword evidence="6 8" id="KW-0368">Histidine biosynthesis</keyword>
<dbReference type="eggNOG" id="COG1387">
    <property type="taxonomic scope" value="Bacteria"/>
</dbReference>
<dbReference type="HOGENOM" id="CLU_054611_2_0_7"/>
<comment type="catalytic activity">
    <reaction evidence="7 8">
        <text>L-histidinol phosphate + H2O = L-histidinol + phosphate</text>
        <dbReference type="Rhea" id="RHEA:14465"/>
        <dbReference type="ChEBI" id="CHEBI:15377"/>
        <dbReference type="ChEBI" id="CHEBI:43474"/>
        <dbReference type="ChEBI" id="CHEBI:57699"/>
        <dbReference type="ChEBI" id="CHEBI:57980"/>
        <dbReference type="EC" id="3.1.3.15"/>
    </reaction>
</comment>
<evidence type="ECO:0000256" key="2">
    <source>
        <dbReference type="ARBA" id="ARBA00009152"/>
    </source>
</evidence>
<dbReference type="NCBIfam" id="TIGR01856">
    <property type="entry name" value="hisJ_fam"/>
    <property type="match status" value="1"/>
</dbReference>
<dbReference type="InterPro" id="IPR004013">
    <property type="entry name" value="PHP_dom"/>
</dbReference>
<dbReference type="Gene3D" id="3.20.20.140">
    <property type="entry name" value="Metal-dependent hydrolases"/>
    <property type="match status" value="1"/>
</dbReference>
<organism evidence="10 11">
    <name type="scientific">Lawsonia intracellularis (strain PHE/MN1-00)</name>
    <dbReference type="NCBI Taxonomy" id="363253"/>
    <lineage>
        <taxon>Bacteria</taxon>
        <taxon>Pseudomonadati</taxon>
        <taxon>Thermodesulfobacteriota</taxon>
        <taxon>Desulfovibrionia</taxon>
        <taxon>Desulfovibrionales</taxon>
        <taxon>Desulfovibrionaceae</taxon>
        <taxon>Lawsonia</taxon>
    </lineage>
</organism>
<evidence type="ECO:0000256" key="3">
    <source>
        <dbReference type="ARBA" id="ARBA00013085"/>
    </source>
</evidence>